<name>A0A9J5WK22_SOLCO</name>
<dbReference type="Proteomes" id="UP000824120">
    <property type="component" value="Chromosome 11"/>
</dbReference>
<evidence type="ECO:0000313" key="2">
    <source>
        <dbReference type="EMBL" id="KAG5576233.1"/>
    </source>
</evidence>
<keyword evidence="3" id="KW-1185">Reference proteome</keyword>
<dbReference type="AlphaFoldDB" id="A0A9J5WK22"/>
<dbReference type="EMBL" id="JACXVP010000011">
    <property type="protein sequence ID" value="KAG5576233.1"/>
    <property type="molecule type" value="Genomic_DNA"/>
</dbReference>
<sequence>MAFRKSSDFSYKGSTGVVSTHLSHFSPISRCNFKNNRLDGSKYFTYLEMMKNNNSHRMVVTATPRGNLASVFFGEFSQISSNFGESEDSMDSPTSMNSKFQNEKQSASVALLSVQQLQDMITITIRAQYGEPNQKKCSRSTFLQFGSLTPILVDFPRKTLEGSLEIDTNEENEVDGWTLVTHKKRRHQAVLSIRLPKTRAKGVTSQIGATNVISISDEIKENKDDDLMLGSKLHNRPLFVVGSIREHPNRIQLDVGSTVNIMQKVAYVEADSIDLEDSKVQWAASKKGQLMLEECTQQFHPPRKEFTHIAFHDLKEKMIVLVPQVSSIALEHSKGNTQISKIKGNFDQKVFTLFEKPSYDFSNPAKLGELRDEVTSEIIHGLTKSQMQLRKKGYHVAIHRFGLGFSLPEPLRISSKKGKEIASSHKTTIEKIGESKEGKTPRRILVFERIGRLTPRVSSFERLGRKDERESSKQVDGYASTSKTSVFHRSELKGSHHHNGGRWSITIKIFFM</sequence>
<gene>
    <name evidence="2" type="ORF">H5410_056367</name>
</gene>
<feature type="region of interest" description="Disordered" evidence="1">
    <location>
        <begin position="461"/>
        <end position="482"/>
    </location>
</feature>
<evidence type="ECO:0000256" key="1">
    <source>
        <dbReference type="SAM" id="MobiDB-lite"/>
    </source>
</evidence>
<evidence type="ECO:0000313" key="3">
    <source>
        <dbReference type="Proteomes" id="UP000824120"/>
    </source>
</evidence>
<organism evidence="2 3">
    <name type="scientific">Solanum commersonii</name>
    <name type="common">Commerson's wild potato</name>
    <name type="synonym">Commerson's nightshade</name>
    <dbReference type="NCBI Taxonomy" id="4109"/>
    <lineage>
        <taxon>Eukaryota</taxon>
        <taxon>Viridiplantae</taxon>
        <taxon>Streptophyta</taxon>
        <taxon>Embryophyta</taxon>
        <taxon>Tracheophyta</taxon>
        <taxon>Spermatophyta</taxon>
        <taxon>Magnoliopsida</taxon>
        <taxon>eudicotyledons</taxon>
        <taxon>Gunneridae</taxon>
        <taxon>Pentapetalae</taxon>
        <taxon>asterids</taxon>
        <taxon>lamiids</taxon>
        <taxon>Solanales</taxon>
        <taxon>Solanaceae</taxon>
        <taxon>Solanoideae</taxon>
        <taxon>Solaneae</taxon>
        <taxon>Solanum</taxon>
    </lineage>
</organism>
<accession>A0A9J5WK22</accession>
<proteinExistence type="predicted"/>
<feature type="compositionally biased region" description="Basic and acidic residues" evidence="1">
    <location>
        <begin position="462"/>
        <end position="473"/>
    </location>
</feature>
<comment type="caution">
    <text evidence="2">The sequence shown here is derived from an EMBL/GenBank/DDBJ whole genome shotgun (WGS) entry which is preliminary data.</text>
</comment>
<reference evidence="2 3" key="1">
    <citation type="submission" date="2020-09" db="EMBL/GenBank/DDBJ databases">
        <title>De no assembly of potato wild relative species, Solanum commersonii.</title>
        <authorList>
            <person name="Cho K."/>
        </authorList>
    </citation>
    <scope>NUCLEOTIDE SEQUENCE [LARGE SCALE GENOMIC DNA]</scope>
    <source>
        <strain evidence="2">LZ3.2</strain>
        <tissue evidence="2">Leaf</tissue>
    </source>
</reference>
<dbReference type="OrthoDB" id="1303669at2759"/>
<protein>
    <submittedName>
        <fullName evidence="2">Uncharacterized protein</fullName>
    </submittedName>
</protein>